<dbReference type="Gene3D" id="3.50.50.60">
    <property type="entry name" value="FAD/NAD(P)-binding domain"/>
    <property type="match status" value="1"/>
</dbReference>
<dbReference type="InterPro" id="IPR009051">
    <property type="entry name" value="Helical_ferredxn"/>
</dbReference>
<dbReference type="InterPro" id="IPR051394">
    <property type="entry name" value="Glutamate_Synthase"/>
</dbReference>
<evidence type="ECO:0000256" key="1">
    <source>
        <dbReference type="ARBA" id="ARBA00022605"/>
    </source>
</evidence>
<dbReference type="SUPFAM" id="SSF46548">
    <property type="entry name" value="alpha-helical ferredoxin"/>
    <property type="match status" value="1"/>
</dbReference>
<dbReference type="EMBL" id="JACLAW010000002">
    <property type="protein sequence ID" value="MBC2664420.1"/>
    <property type="molecule type" value="Genomic_DNA"/>
</dbReference>
<dbReference type="PRINTS" id="PR00419">
    <property type="entry name" value="ADXRDTASE"/>
</dbReference>
<dbReference type="RefSeq" id="WP_185662672.1">
    <property type="nucleotide sequence ID" value="NZ_JACLAW010000002.1"/>
</dbReference>
<dbReference type="InterPro" id="IPR028261">
    <property type="entry name" value="DPD_II"/>
</dbReference>
<dbReference type="PANTHER" id="PTHR43100:SF1">
    <property type="entry name" value="GLUTAMATE SYNTHASE [NADPH] SMALL CHAIN"/>
    <property type="match status" value="1"/>
</dbReference>
<gene>
    <name evidence="6" type="ORF">H7F51_02685</name>
</gene>
<dbReference type="Gene3D" id="3.40.50.720">
    <property type="entry name" value="NAD(P)-binding Rossmann-like Domain"/>
    <property type="match status" value="1"/>
</dbReference>
<dbReference type="GO" id="GO:0051536">
    <property type="term" value="F:iron-sulfur cluster binding"/>
    <property type="evidence" value="ECO:0007669"/>
    <property type="project" value="InterPro"/>
</dbReference>
<protein>
    <submittedName>
        <fullName evidence="6">Glutamate synthase subunit beta</fullName>
    </submittedName>
</protein>
<name>A0A7X1FP64_9SPHN</name>
<dbReference type="Pfam" id="PF14691">
    <property type="entry name" value="Fer4_20"/>
    <property type="match status" value="1"/>
</dbReference>
<reference evidence="6 7" key="1">
    <citation type="submission" date="2020-08" db="EMBL/GenBank/DDBJ databases">
        <title>The genome sequence of type strain Novosphingobium flavum NBRC 111647.</title>
        <authorList>
            <person name="Liu Y."/>
        </authorList>
    </citation>
    <scope>NUCLEOTIDE SEQUENCE [LARGE SCALE GENOMIC DNA]</scope>
    <source>
        <strain evidence="6 7">NBRC 111647</strain>
    </source>
</reference>
<dbReference type="Pfam" id="PF07992">
    <property type="entry name" value="Pyr_redox_2"/>
    <property type="match status" value="1"/>
</dbReference>
<evidence type="ECO:0000256" key="2">
    <source>
        <dbReference type="ARBA" id="ARBA00023002"/>
    </source>
</evidence>
<evidence type="ECO:0000256" key="3">
    <source>
        <dbReference type="ARBA" id="ARBA00023164"/>
    </source>
</evidence>
<dbReference type="InterPro" id="IPR006005">
    <property type="entry name" value="Glut_synth_ssu1"/>
</dbReference>
<dbReference type="GO" id="GO:0006537">
    <property type="term" value="P:glutamate biosynthetic process"/>
    <property type="evidence" value="ECO:0007669"/>
    <property type="project" value="UniProtKB-KW"/>
</dbReference>
<organism evidence="6 7">
    <name type="scientific">Novosphingobium flavum</name>
    <dbReference type="NCBI Taxonomy" id="1778672"/>
    <lineage>
        <taxon>Bacteria</taxon>
        <taxon>Pseudomonadati</taxon>
        <taxon>Pseudomonadota</taxon>
        <taxon>Alphaproteobacteria</taxon>
        <taxon>Sphingomonadales</taxon>
        <taxon>Sphingomonadaceae</taxon>
        <taxon>Novosphingobium</taxon>
    </lineage>
</organism>
<dbReference type="AlphaFoldDB" id="A0A7X1FP64"/>
<dbReference type="Proteomes" id="UP000566813">
    <property type="component" value="Unassembled WGS sequence"/>
</dbReference>
<dbReference type="Gene3D" id="1.10.1060.10">
    <property type="entry name" value="Alpha-helical ferredoxin"/>
    <property type="match status" value="1"/>
</dbReference>
<accession>A0A7X1FP64</accession>
<comment type="caution">
    <text evidence="6">The sequence shown here is derived from an EMBL/GenBank/DDBJ whole genome shotgun (WGS) entry which is preliminary data.</text>
</comment>
<evidence type="ECO:0000259" key="5">
    <source>
        <dbReference type="PROSITE" id="PS51379"/>
    </source>
</evidence>
<keyword evidence="2" id="KW-0560">Oxidoreductase</keyword>
<dbReference type="InterPro" id="IPR023753">
    <property type="entry name" value="FAD/NAD-binding_dom"/>
</dbReference>
<dbReference type="InterPro" id="IPR017896">
    <property type="entry name" value="4Fe4S_Fe-S-bd"/>
</dbReference>
<proteinExistence type="predicted"/>
<keyword evidence="3" id="KW-0314">Glutamate biosynthesis</keyword>
<dbReference type="PANTHER" id="PTHR43100">
    <property type="entry name" value="GLUTAMATE SYNTHASE [NADPH] SMALL CHAIN"/>
    <property type="match status" value="1"/>
</dbReference>
<dbReference type="NCBIfam" id="TIGR01317">
    <property type="entry name" value="GOGAT_sm_gam"/>
    <property type="match status" value="1"/>
</dbReference>
<dbReference type="SUPFAM" id="SSF51971">
    <property type="entry name" value="Nucleotide-binding domain"/>
    <property type="match status" value="2"/>
</dbReference>
<keyword evidence="7" id="KW-1185">Reference proteome</keyword>
<evidence type="ECO:0000256" key="4">
    <source>
        <dbReference type="ARBA" id="ARBA00029440"/>
    </source>
</evidence>
<comment type="pathway">
    <text evidence="4">Amino-acid biosynthesis.</text>
</comment>
<evidence type="ECO:0000313" key="6">
    <source>
        <dbReference type="EMBL" id="MBC2664420.1"/>
    </source>
</evidence>
<dbReference type="InterPro" id="IPR036188">
    <property type="entry name" value="FAD/NAD-bd_sf"/>
</dbReference>
<feature type="domain" description="4Fe-4S ferredoxin-type" evidence="5">
    <location>
        <begin position="37"/>
        <end position="68"/>
    </location>
</feature>
<keyword evidence="1" id="KW-0028">Amino-acid biosynthesis</keyword>
<dbReference type="GO" id="GO:0016639">
    <property type="term" value="F:oxidoreductase activity, acting on the CH-NH2 group of donors, NAD or NADP as acceptor"/>
    <property type="evidence" value="ECO:0007669"/>
    <property type="project" value="InterPro"/>
</dbReference>
<dbReference type="PROSITE" id="PS51379">
    <property type="entry name" value="4FE4S_FER_2"/>
    <property type="match status" value="1"/>
</dbReference>
<evidence type="ECO:0000313" key="7">
    <source>
        <dbReference type="Proteomes" id="UP000566813"/>
    </source>
</evidence>
<sequence length="477" mass="51782">MGKETGFLELDRKDRTYADPKERLKHYKEFVIPHAEGDLKAQASRCMNCGIPYCHNGCPVNNIIPDWNHLVYEGDWKNALEVLHSTNNFPEFTGRICPAPCEASCTLNITDQPVTIKSIECAIVDKGWQEGWIAPQVPATRTGKTVAVVGSGPAGLAAAQQLARAGHSVTVFEKADRIGGLLRYGIPDFKMEKHLINRRGVQMEAEGVQFRTSVEVGVNISIDSLKENFDAIVLAGGAEDPRKLEIPGAELPSVRPAMEFLTQQNKRNAGDDELRAAPRGSLTATGKHVIVIGGGDTGSDCVGTSNRQGALSVTQLEIMPQPPEKEDKALTWPNWPLKLRTSSSHEEGVVREFAILTKRVVGDNDVSGLECVRVEWEGGKMKEVPGSEFTLPADLILLAMGFVGPKKQGLLDQAGVALDARGNVAANVVDYVTSDAQIFACGDMRRGQSLVVWAIREGRQAARAVDLALMGKTELPR</sequence>